<protein>
    <submittedName>
        <fullName evidence="3">Uncharacterized protein TCIL3000_1_540</fullName>
    </submittedName>
</protein>
<feature type="region of interest" description="Disordered" evidence="2">
    <location>
        <begin position="36"/>
        <end position="167"/>
    </location>
</feature>
<dbReference type="EMBL" id="HE575314">
    <property type="protein sequence ID" value="CCC89296.1"/>
    <property type="molecule type" value="Genomic_DNA"/>
</dbReference>
<reference evidence="3" key="1">
    <citation type="journal article" date="2012" name="Proc. Natl. Acad. Sci. U.S.A.">
        <title>Antigenic diversity is generated by distinct evolutionary mechanisms in African trypanosome species.</title>
        <authorList>
            <person name="Jackson A.P."/>
            <person name="Berry A."/>
            <person name="Aslett M."/>
            <person name="Allison H.C."/>
            <person name="Burton P."/>
            <person name="Vavrova-Anderson J."/>
            <person name="Brown R."/>
            <person name="Browne H."/>
            <person name="Corton N."/>
            <person name="Hauser H."/>
            <person name="Gamble J."/>
            <person name="Gilderthorp R."/>
            <person name="Marcello L."/>
            <person name="McQuillan J."/>
            <person name="Otto T.D."/>
            <person name="Quail M.A."/>
            <person name="Sanders M.J."/>
            <person name="van Tonder A."/>
            <person name="Ginger M.L."/>
            <person name="Field M.C."/>
            <person name="Barry J.D."/>
            <person name="Hertz-Fowler C."/>
            <person name="Berriman M."/>
        </authorList>
    </citation>
    <scope>NUCLEOTIDE SEQUENCE</scope>
    <source>
        <strain evidence="3">IL3000</strain>
    </source>
</reference>
<feature type="compositionally biased region" description="Basic residues" evidence="2">
    <location>
        <begin position="118"/>
        <end position="130"/>
    </location>
</feature>
<evidence type="ECO:0000256" key="1">
    <source>
        <dbReference type="ARBA" id="ARBA00023054"/>
    </source>
</evidence>
<organism evidence="3">
    <name type="scientific">Trypanosoma congolense (strain IL3000)</name>
    <dbReference type="NCBI Taxonomy" id="1068625"/>
    <lineage>
        <taxon>Eukaryota</taxon>
        <taxon>Discoba</taxon>
        <taxon>Euglenozoa</taxon>
        <taxon>Kinetoplastea</taxon>
        <taxon>Metakinetoplastina</taxon>
        <taxon>Trypanosomatida</taxon>
        <taxon>Trypanosomatidae</taxon>
        <taxon>Trypanosoma</taxon>
        <taxon>Nannomonas</taxon>
    </lineage>
</organism>
<dbReference type="VEuPathDB" id="TriTrypDB:TcIL3000_1_540"/>
<gene>
    <name evidence="3" type="ORF">TCIL3000_1_540</name>
</gene>
<dbReference type="Gene3D" id="1.10.287.1490">
    <property type="match status" value="1"/>
</dbReference>
<sequence length="956" mass="107175">MTRASSVYENCLPEDLLDLIDHTKRGVQRLYESTKRVERAMSRGKRRPHTYAQSCTTSSECSTEVESTDKRRSNGGEASPPSRGKSSTVERKRRKKSSHMEGSSDLLVSKPLDDGVLHRSHSRPHTKRRSGGREKQRDVAAGGRGPVHKSQCDQPLQPAVNGADFGESIGISTEDANLARGQQRCHPLMRYLNSNQHMSTTTGFSSSAAFNQVNGSSSFGKSWKDTLRSLISGEAPTSITEETTMPTAASRSGTPYTQKGEAVFCTAPPGHRSRSATAERREGTVELLQRQLKEKDRLHNEEMTQLRAEHRMELSRVRRAALDARQKTFDEVTSQLQSSSDVKMKLMQAEIESERKRGDATQKMLEEERVVVNRLRGELEDATSNAKALQKDVNIKAKLLTKLRENLENTQRELADCKEEIEKLCKKASEITRREKLAVSREKENQALVKEFEQRLEEQQKRSREEVGRLQDELRSMAEGYERLINETSERLTALGKFEQKYRALKEQHRGEKKQYKEVSSETAALKAENKELERKLEGFQSELDTLRVQIARKEHEMREEKAKHSQVVDGIVQKLEEQREAASREMTDLRKDARSFEERSARLQRTVESLERQLQEEQEHSKKLLLKLEESSRRHQEELATSRQSASSYQKQTEEIMSSLKRQLREKDAKLEVLAATASEPLQRLRKQLEDERSKRAHLEEQFNRYKHKAKLAQEAALREIRREQQRGSPAARSLPLVGVTAGNRLAGSYDGESVALSPPSALSASPAGTAAVADVSPVPTPKFFLPRREGGAAAADFKSPTKLSCGAAAVPQPLDRVQDRNAVTPPQYVGHRSGWDSVGSISNISCSSPLYSSRLGDLKSVDDSVMSSAEARLGAAADTLNRKPPPLAGENIDDCSVQHELVLHELHKCGAEVFKKITGNKDEFLARCTSAVRSASHHGADRERIAYHGNGLLD</sequence>
<dbReference type="PANTHER" id="PTHR32083">
    <property type="entry name" value="CILIA AND FLAGELLA-ASSOCIATED PROTEIN 58-RELATED"/>
    <property type="match status" value="1"/>
</dbReference>
<dbReference type="GO" id="GO:0005856">
    <property type="term" value="C:cytoskeleton"/>
    <property type="evidence" value="ECO:0007669"/>
    <property type="project" value="TreeGrafter"/>
</dbReference>
<proteinExistence type="predicted"/>
<keyword evidence="1" id="KW-0175">Coiled coil</keyword>
<dbReference type="AlphaFoldDB" id="G0UIU6"/>
<name>G0UIU6_TRYCI</name>
<evidence type="ECO:0000256" key="2">
    <source>
        <dbReference type="SAM" id="MobiDB-lite"/>
    </source>
</evidence>
<dbReference type="PANTHER" id="PTHR32083:SF48">
    <property type="entry name" value="TRANS-GOLGI NETWORK-LOCALIZED SYP41-INTERACTING PROTEIN 1"/>
    <property type="match status" value="1"/>
</dbReference>
<evidence type="ECO:0000313" key="3">
    <source>
        <dbReference type="EMBL" id="CCC89296.1"/>
    </source>
</evidence>
<accession>G0UIU6</accession>
<feature type="compositionally biased region" description="Low complexity" evidence="2">
    <location>
        <begin position="54"/>
        <end position="65"/>
    </location>
</feature>
<feature type="region of interest" description="Disordered" evidence="2">
    <location>
        <begin position="579"/>
        <end position="601"/>
    </location>
</feature>